<dbReference type="Proteomes" id="UP000587070">
    <property type="component" value="Unassembled WGS sequence"/>
</dbReference>
<dbReference type="EMBL" id="JACIGE010000002">
    <property type="protein sequence ID" value="MBB4246425.1"/>
    <property type="molecule type" value="Genomic_DNA"/>
</dbReference>
<dbReference type="InterPro" id="IPR051263">
    <property type="entry name" value="C-type_cytochrome_biogenesis"/>
</dbReference>
<evidence type="ECO:0000256" key="2">
    <source>
        <dbReference type="ARBA" id="ARBA00022617"/>
    </source>
</evidence>
<feature type="domain" description="CcmH/CycL/Ccl2/NrfF N-terminal" evidence="8">
    <location>
        <begin position="39"/>
        <end position="175"/>
    </location>
</feature>
<evidence type="ECO:0000256" key="7">
    <source>
        <dbReference type="RuleBase" id="RU364112"/>
    </source>
</evidence>
<keyword evidence="5" id="KW-0201">Cytochrome c-type biogenesis</keyword>
<dbReference type="Gene3D" id="1.10.8.640">
    <property type="entry name" value="Cytochrome C biogenesis protein"/>
    <property type="match status" value="1"/>
</dbReference>
<dbReference type="PANTHER" id="PTHR47870">
    <property type="entry name" value="CYTOCHROME C-TYPE BIOGENESIS PROTEIN CCMH"/>
    <property type="match status" value="1"/>
</dbReference>
<dbReference type="GO" id="GO:0017004">
    <property type="term" value="P:cytochrome complex assembly"/>
    <property type="evidence" value="ECO:0007669"/>
    <property type="project" value="UniProtKB-KW"/>
</dbReference>
<dbReference type="AlphaFoldDB" id="A0A840G3D2"/>
<accession>A0A840G3D2</accession>
<dbReference type="OrthoDB" id="9804975at2"/>
<dbReference type="GO" id="GO:0046872">
    <property type="term" value="F:metal ion binding"/>
    <property type="evidence" value="ECO:0007669"/>
    <property type="project" value="UniProtKB-KW"/>
</dbReference>
<evidence type="ECO:0000256" key="5">
    <source>
        <dbReference type="ARBA" id="ARBA00022748"/>
    </source>
</evidence>
<evidence type="ECO:0000256" key="6">
    <source>
        <dbReference type="ARBA" id="ARBA00023004"/>
    </source>
</evidence>
<evidence type="ECO:0000256" key="1">
    <source>
        <dbReference type="ARBA" id="ARBA00010342"/>
    </source>
</evidence>
<comment type="caution">
    <text evidence="9">The sequence shown here is derived from an EMBL/GenBank/DDBJ whole genome shotgun (WGS) entry which is preliminary data.</text>
</comment>
<evidence type="ECO:0000256" key="3">
    <source>
        <dbReference type="ARBA" id="ARBA00022723"/>
    </source>
</evidence>
<evidence type="ECO:0000313" key="10">
    <source>
        <dbReference type="Proteomes" id="UP000587070"/>
    </source>
</evidence>
<keyword evidence="7" id="KW-0812">Transmembrane</keyword>
<dbReference type="Pfam" id="PF03918">
    <property type="entry name" value="CcmH"/>
    <property type="match status" value="1"/>
</dbReference>
<comment type="function">
    <text evidence="7">Possible subunit of a heme lyase.</text>
</comment>
<evidence type="ECO:0000313" key="9">
    <source>
        <dbReference type="EMBL" id="MBB4246425.1"/>
    </source>
</evidence>
<keyword evidence="3 7" id="KW-0479">Metal-binding</keyword>
<keyword evidence="10" id="KW-1185">Reference proteome</keyword>
<keyword evidence="7" id="KW-1133">Transmembrane helix</keyword>
<dbReference type="FunFam" id="1.10.8.640:FF:000001">
    <property type="entry name" value="Cytochrome c-type biogenesis protein"/>
    <property type="match status" value="1"/>
</dbReference>
<dbReference type="InterPro" id="IPR038297">
    <property type="entry name" value="CcmH/CycL/NrfF/Ccl2_sf"/>
</dbReference>
<comment type="similarity">
    <text evidence="1 7">Belongs to the CcmH/CycL/Ccl2/NrfF family.</text>
</comment>
<dbReference type="InterPro" id="IPR005616">
    <property type="entry name" value="CcmH/CycL/Ccl2/NrfF_N"/>
</dbReference>
<proteinExistence type="inferred from homology"/>
<name>A0A840G3D2_RHOTE</name>
<keyword evidence="7" id="KW-0472">Membrane</keyword>
<dbReference type="PANTHER" id="PTHR47870:SF1">
    <property type="entry name" value="CYTOCHROME C-TYPE BIOGENESIS PROTEIN CCMH"/>
    <property type="match status" value="1"/>
</dbReference>
<dbReference type="RefSeq" id="WP_153115974.1">
    <property type="nucleotide sequence ID" value="NZ_JACIGE010000002.1"/>
</dbReference>
<keyword evidence="2 7" id="KW-0349">Heme</keyword>
<sequence>MRRGWQTSALTSARSLLRALLFAAPVLAIGALLPPLQPLLAPAAVANEAAPLVADEVTEKRLLAISEELRCLVCQNETLAASQAELANDLRREIRGLIKDGKSDAEIMDFLVSRYGDFVRYRPPLKSSTLLLWLGPAALLLIGIFALFRYLRQRNVAIAATPLSADEARRADALLNAGSADNSDQHGNKS</sequence>
<dbReference type="GO" id="GO:0005886">
    <property type="term" value="C:plasma membrane"/>
    <property type="evidence" value="ECO:0007669"/>
    <property type="project" value="TreeGrafter"/>
</dbReference>
<organism evidence="9 10">
    <name type="scientific">Rhodocyclus tenuis</name>
    <name type="common">Rhodospirillum tenue</name>
    <dbReference type="NCBI Taxonomy" id="1066"/>
    <lineage>
        <taxon>Bacteria</taxon>
        <taxon>Pseudomonadati</taxon>
        <taxon>Pseudomonadota</taxon>
        <taxon>Betaproteobacteria</taxon>
        <taxon>Rhodocyclales</taxon>
        <taxon>Rhodocyclaceae</taxon>
        <taxon>Rhodocyclus</taxon>
    </lineage>
</organism>
<reference evidence="9 10" key="1">
    <citation type="submission" date="2020-08" db="EMBL/GenBank/DDBJ databases">
        <title>Genome sequencing of Purple Non-Sulfur Bacteria from various extreme environments.</title>
        <authorList>
            <person name="Mayer M."/>
        </authorList>
    </citation>
    <scope>NUCLEOTIDE SEQUENCE [LARGE SCALE GENOMIC DNA]</scope>
    <source>
        <strain evidence="9 10">2761</strain>
    </source>
</reference>
<keyword evidence="4 7" id="KW-0732">Signal</keyword>
<feature type="transmembrane region" description="Helical" evidence="7">
    <location>
        <begin position="130"/>
        <end position="148"/>
    </location>
</feature>
<protein>
    <recommendedName>
        <fullName evidence="7">Cytochrome c-type biogenesis protein</fullName>
    </recommendedName>
</protein>
<gene>
    <name evidence="9" type="ORF">GGD90_000782</name>
</gene>
<evidence type="ECO:0000256" key="4">
    <source>
        <dbReference type="ARBA" id="ARBA00022729"/>
    </source>
</evidence>
<keyword evidence="6 7" id="KW-0408">Iron</keyword>
<dbReference type="CDD" id="cd16378">
    <property type="entry name" value="CcmH_N"/>
    <property type="match status" value="1"/>
</dbReference>
<evidence type="ECO:0000259" key="8">
    <source>
        <dbReference type="Pfam" id="PF03918"/>
    </source>
</evidence>